<sequence length="92" mass="9996">MSTPQSRAKSLTLLNLSSIFGQKDVPTRMQAIADLWVPSADVLFVDALGVFKSHEAISEMVDKIQSMGEAGDEFVALGKLSGRNELLTDEKN</sequence>
<reference evidence="2" key="1">
    <citation type="journal article" date="2019" name="bioRxiv">
        <title>Genomics, evolutionary history and diagnostics of the Alternaria alternata species group including apple and Asian pear pathotypes.</title>
        <authorList>
            <person name="Armitage A.D."/>
            <person name="Cockerton H.M."/>
            <person name="Sreenivasaprasad S."/>
            <person name="Woodhall J.W."/>
            <person name="Lane C.R."/>
            <person name="Harrison R.J."/>
            <person name="Clarkson J.P."/>
        </authorList>
    </citation>
    <scope>NUCLEOTIDE SEQUENCE [LARGE SCALE GENOMIC DNA]</scope>
    <source>
        <strain evidence="2">RGR 97.0016</strain>
    </source>
</reference>
<dbReference type="EMBL" id="PEJP01000011">
    <property type="protein sequence ID" value="RYO70022.1"/>
    <property type="molecule type" value="Genomic_DNA"/>
</dbReference>
<organism evidence="1 2">
    <name type="scientific">Alternaria arborescens</name>
    <dbReference type="NCBI Taxonomy" id="156630"/>
    <lineage>
        <taxon>Eukaryota</taxon>
        <taxon>Fungi</taxon>
        <taxon>Dikarya</taxon>
        <taxon>Ascomycota</taxon>
        <taxon>Pezizomycotina</taxon>
        <taxon>Dothideomycetes</taxon>
        <taxon>Pleosporomycetidae</taxon>
        <taxon>Pleosporales</taxon>
        <taxon>Pleosporineae</taxon>
        <taxon>Pleosporaceae</taxon>
        <taxon>Alternaria</taxon>
        <taxon>Alternaria sect. Alternaria</taxon>
    </lineage>
</organism>
<dbReference type="Proteomes" id="UP000293823">
    <property type="component" value="Unassembled WGS sequence"/>
</dbReference>
<dbReference type="AlphaFoldDB" id="A0A4Q4SIQ5"/>
<proteinExistence type="predicted"/>
<accession>A0A4Q4SIQ5</accession>
<dbReference type="Gene3D" id="3.10.450.50">
    <property type="match status" value="1"/>
</dbReference>
<dbReference type="OrthoDB" id="5317712at2759"/>
<comment type="caution">
    <text evidence="1">The sequence shown here is derived from an EMBL/GenBank/DDBJ whole genome shotgun (WGS) entry which is preliminary data.</text>
</comment>
<evidence type="ECO:0000313" key="1">
    <source>
        <dbReference type="EMBL" id="RYO70022.1"/>
    </source>
</evidence>
<name>A0A4Q4SIQ5_9PLEO</name>
<keyword evidence="2" id="KW-1185">Reference proteome</keyword>
<evidence type="ECO:0000313" key="2">
    <source>
        <dbReference type="Proteomes" id="UP000293823"/>
    </source>
</evidence>
<gene>
    <name evidence="1" type="ORF">AA0113_g3417</name>
</gene>
<protein>
    <submittedName>
        <fullName evidence="1">Uncharacterized protein</fullName>
    </submittedName>
</protein>